<organism evidence="9 10">
    <name type="scientific">Polarella glacialis</name>
    <name type="common">Dinoflagellate</name>
    <dbReference type="NCBI Taxonomy" id="89957"/>
    <lineage>
        <taxon>Eukaryota</taxon>
        <taxon>Sar</taxon>
        <taxon>Alveolata</taxon>
        <taxon>Dinophyceae</taxon>
        <taxon>Suessiales</taxon>
        <taxon>Suessiaceae</taxon>
        <taxon>Polarella</taxon>
    </lineage>
</organism>
<feature type="compositionally biased region" description="Basic and acidic residues" evidence="7">
    <location>
        <begin position="759"/>
        <end position="782"/>
    </location>
</feature>
<keyword evidence="3" id="KW-0808">Transferase</keyword>
<dbReference type="HAMAP" id="MF_03122">
    <property type="entry name" value="Ribosomal_eS1_euk"/>
    <property type="match status" value="1"/>
</dbReference>
<name>A0A813I399_POLGL</name>
<protein>
    <recommendedName>
        <fullName evidence="6">Small ribosomal subunit protein eS1</fullName>
    </recommendedName>
</protein>
<dbReference type="InterPro" id="IPR001593">
    <property type="entry name" value="Ribosomal_eS1"/>
</dbReference>
<keyword evidence="1 6" id="KW-0963">Cytoplasm</keyword>
<proteinExistence type="inferred from homology"/>
<gene>
    <name evidence="9" type="ORF">PGLA2088_LOCUS2998</name>
</gene>
<feature type="compositionally biased region" description="Basic residues" evidence="7">
    <location>
        <begin position="452"/>
        <end position="463"/>
    </location>
</feature>
<evidence type="ECO:0000256" key="3">
    <source>
        <dbReference type="ARBA" id="ARBA00022679"/>
    </source>
</evidence>
<comment type="similarity">
    <text evidence="6">Belongs to the eukaryotic ribosomal protein eS1 family.</text>
</comment>
<feature type="region of interest" description="Disordered" evidence="7">
    <location>
        <begin position="1492"/>
        <end position="1526"/>
    </location>
</feature>
<keyword evidence="8" id="KW-1133">Transmembrane helix</keyword>
<feature type="compositionally biased region" description="Low complexity" evidence="7">
    <location>
        <begin position="810"/>
        <end position="819"/>
    </location>
</feature>
<reference evidence="9" key="1">
    <citation type="submission" date="2021-02" db="EMBL/GenBank/DDBJ databases">
        <authorList>
            <person name="Dougan E. K."/>
            <person name="Rhodes N."/>
            <person name="Thang M."/>
            <person name="Chan C."/>
        </authorList>
    </citation>
    <scope>NUCLEOTIDE SEQUENCE</scope>
</reference>
<keyword evidence="8" id="KW-0812">Transmembrane</keyword>
<keyword evidence="4 6" id="KW-0689">Ribosomal protein</keyword>
<feature type="region of interest" description="Disordered" evidence="7">
    <location>
        <begin position="48"/>
        <end position="75"/>
    </location>
</feature>
<dbReference type="GO" id="GO:0003735">
    <property type="term" value="F:structural constituent of ribosome"/>
    <property type="evidence" value="ECO:0007669"/>
    <property type="project" value="UniProtKB-UniRule"/>
</dbReference>
<dbReference type="SMART" id="SM01397">
    <property type="entry name" value="Ribosomal_S3Ae"/>
    <property type="match status" value="1"/>
</dbReference>
<dbReference type="EMBL" id="CAJNNW010002541">
    <property type="protein sequence ID" value="CAE8644364.1"/>
    <property type="molecule type" value="Genomic_DNA"/>
</dbReference>
<evidence type="ECO:0000256" key="4">
    <source>
        <dbReference type="ARBA" id="ARBA00022980"/>
    </source>
</evidence>
<keyword evidence="2" id="KW-0489">Methyltransferase</keyword>
<dbReference type="SUPFAM" id="SSF53335">
    <property type="entry name" value="S-adenosyl-L-methionine-dependent methyltransferases"/>
    <property type="match status" value="1"/>
</dbReference>
<sequence length="2017" mass="221135">MDKVINIDVYTSILNNSTVHPSPLQWHWNMPILNLSSNPVLGHVGSRMDVQRMGPSSDPSAKKAAPRKISGGGRRMSNAQHLQHMSSLVGEAHINPGFSRGPSPFFSTLSRPTSTASLQPVPGPVAAAHQLPTSAADQPGILPFKRRISACNITAGGQVEDTIRGILHATATDKVALMWRGPLAGRKKILSGGGSGFQVPSRLTPYLPIGQHGITLTISFCCAPKNQPFRDRISFQKMHESVVATWYYTAVLAMDDKAAIHRALFESFFCLQGSCSDLGGCSLMASSSGPSGTGWLDGNPGVLVVDDILEVQCHTAGGGRQGTAICRVAEVKSHGSGQLAKLDYLRCSDEYYQYWADNEYNEEGWHHFCVKGLEDCKLKMHEGIYLVHVGFYRTLDAVSADARIRAFGGPGLPRKLRQASFPGATEAAPTAEKKKKDEGAAGLGSGSSTGPAKKRGLKKKKKTPLKDASAALDDELAQLADSLDDEDDSTRTVDMDFAAELKALKERFAKTQVSGKAASASSGSKKSKGSLTKLIAALSKSTDEESSDDDLGKKADILSSKRVLLRKLAQKHPGKLTMKGIQTMQEQISSLTGDITDDSLAPICGKFLLAAWVPNNRNVDPVMMREVRTLALALDLLLDGRQMEALDVLMQRMKSCVLAHRSHSWETAKYLELLPLEVGTAVSQDEEELVQRVATGDLKVKELTARLKGTVAFSAAAQLAPPRNLLAAEQAKAAQNSQASTLGSAPYVGQEGQGKGKFKGKEKGKEKGKDSGKDSKGWKAGREFPPPPPSLSRVTASKVPEPKGLPPQRVPSSSSSSSVPLPPPPPPPTAASKGLMSQLKADIPKGEDSSKTWKKKLRQAYFKTQKEKKEERNRDILPLPLPDLSPVEWYRSRFLEKSSGHLPFALSACVKLFATGAVHLRQSRNQLTFVNWLLPSWLIMVAAPALWRRRLLLVNLNRDCLKWGLPVLLKLCMLLGLKRMGLSPPPLGAGFQASAELRRDAPMPWKYGLDYQRWIQYYLDDFDTPEILQAWHAVQLVGAMSEATKLQRAAYSRTGVSVSEKKAVFRSHAVERMGAWVDGYWGRVGVPIPVCYLALCFILWILSMWYMRARVLLMGLGRLVRIFEFRRPLLGTLNMVWQFPVKCNWGQLGGRACSELFVACMLTPLGFTYLHATIDGMVTCSDASMDGVKPSTIRIRILCVGFFDGVAGLLVALTRLPVEVVGFASAETDPTARRLIRKRWPGVIELGSVLSVTSEIVERLATVYSFVDLVILGAGSPCQDLSSLLADRKGLAGTMSALFFEIPRIVILFRAFFGRKFQFFVENVFSMSKENRHLFSEALGLMPAIICASCFTYCRRPRLYWCSWDLSSRPDVCSTSCDGYVLVQPRCSKIDWNIWVDTDWIWPEATNLLPTFTRALPSGSPPSFAAGLDEASVAAHGSRLSARVAALFEMPAELRNHTFKAIEKGSKLTAEDAEDPSSPKGKAVPKSLTMSTLAAGENGPEAAEGGDRDEDEEESEGAGGAESAGHEEWYDIKAPSMFSVRNCGKTLITRTQGTKIATEDLKGRVLEVNLADLNNDEDQASKKIKLCIEEVQGRNCLTDFHGMELTREKICSLSQKWHTLIEAHVVKTNCYVQTVQIRKIRKKMTDIMTAEAGKVQLRELVKKLISESIGKEIEKQTQGIFPLKIVMVRKVKILKKPKFDITKLMELHGDGGDDAGVEMLRPEAEEAGNTLAAEVAAAKDEASIWAQEDQTSVVQGEDITNLAKTNNSQAESHTVVLEPAVAVDAMPVQASLLDELKTFLAEFFKCETAPKPSWPHSNTAGNSPTHVRPCRGCPSQSFECVWPHQSPIDRLEMSVEAGCEHAASHDFGYEPAFRIFEEVRSLASSLDSKLRESSRKTKTIVVSRRFSFLLVAACNSAMHVSHAGTNRWRLIAGPYRCFLRYFVFVHFCVRAFVLYCQILKGVNGVWEEVATLAEDLRRSTFSAPEAGSLPKNGVGNDLPRRLADSFPDEPPGEPRPI</sequence>
<feature type="transmembrane region" description="Helical" evidence="8">
    <location>
        <begin position="929"/>
        <end position="948"/>
    </location>
</feature>
<dbReference type="Proteomes" id="UP000626109">
    <property type="component" value="Unassembled WGS sequence"/>
</dbReference>
<dbReference type="GO" id="GO:0006412">
    <property type="term" value="P:translation"/>
    <property type="evidence" value="ECO:0007669"/>
    <property type="project" value="UniProtKB-UniRule"/>
</dbReference>
<keyword evidence="5 6" id="KW-0687">Ribonucleoprotein</keyword>
<dbReference type="GO" id="GO:0032259">
    <property type="term" value="P:methylation"/>
    <property type="evidence" value="ECO:0007669"/>
    <property type="project" value="UniProtKB-KW"/>
</dbReference>
<evidence type="ECO:0000256" key="8">
    <source>
        <dbReference type="SAM" id="Phobius"/>
    </source>
</evidence>
<feature type="compositionally biased region" description="Low complexity" evidence="7">
    <location>
        <begin position="1494"/>
        <end position="1503"/>
    </location>
</feature>
<comment type="caution">
    <text evidence="6">Lacks conserved residue(s) required for the propagation of feature annotation.</text>
</comment>
<comment type="subcellular location">
    <subcellularLocation>
        <location evidence="6">Cytoplasm</location>
    </subcellularLocation>
</comment>
<dbReference type="Gene3D" id="3.40.50.150">
    <property type="entry name" value="Vaccinia Virus protein VP39"/>
    <property type="match status" value="1"/>
</dbReference>
<evidence type="ECO:0000256" key="5">
    <source>
        <dbReference type="ARBA" id="ARBA00023274"/>
    </source>
</evidence>
<evidence type="ECO:0000256" key="1">
    <source>
        <dbReference type="ARBA" id="ARBA00022490"/>
    </source>
</evidence>
<comment type="subunit">
    <text evidence="6">Component of the small ribosomal subunit. Mature ribosomes consist of a small (40S) and a large (60S) subunit. The 40S subunit contains about 33 different proteins and 1 molecule of RNA (18S). The 60S subunit contains about 49 different proteins and 3 molecules of RNA (25S, 5.8S and 5S).</text>
</comment>
<evidence type="ECO:0000313" key="9">
    <source>
        <dbReference type="EMBL" id="CAE8644364.1"/>
    </source>
</evidence>
<feature type="region of interest" description="Disordered" evidence="7">
    <location>
        <begin position="737"/>
        <end position="835"/>
    </location>
</feature>
<evidence type="ECO:0000256" key="2">
    <source>
        <dbReference type="ARBA" id="ARBA00022603"/>
    </source>
</evidence>
<evidence type="ECO:0000256" key="6">
    <source>
        <dbReference type="HAMAP-Rule" id="MF_03122"/>
    </source>
</evidence>
<dbReference type="PANTHER" id="PTHR11830">
    <property type="entry name" value="40S RIBOSOMAL PROTEIN S3A"/>
    <property type="match status" value="1"/>
</dbReference>
<dbReference type="InterPro" id="IPR001525">
    <property type="entry name" value="C5_MeTfrase"/>
</dbReference>
<feature type="compositionally biased region" description="Pro residues" evidence="7">
    <location>
        <begin position="820"/>
        <end position="829"/>
    </location>
</feature>
<evidence type="ECO:0000256" key="7">
    <source>
        <dbReference type="SAM" id="MobiDB-lite"/>
    </source>
</evidence>
<dbReference type="Pfam" id="PF01015">
    <property type="entry name" value="Ribosomal_S3Ae"/>
    <property type="match status" value="1"/>
</dbReference>
<accession>A0A813I399</accession>
<feature type="region of interest" description="Disordered" evidence="7">
    <location>
        <begin position="1983"/>
        <end position="2017"/>
    </location>
</feature>
<dbReference type="GO" id="GO:0022627">
    <property type="term" value="C:cytosolic small ribosomal subunit"/>
    <property type="evidence" value="ECO:0007669"/>
    <property type="project" value="UniProtKB-UniRule"/>
</dbReference>
<evidence type="ECO:0000313" key="10">
    <source>
        <dbReference type="Proteomes" id="UP000626109"/>
    </source>
</evidence>
<comment type="caution">
    <text evidence="9">The sequence shown here is derived from an EMBL/GenBank/DDBJ whole genome shotgun (WGS) entry which is preliminary data.</text>
</comment>
<feature type="compositionally biased region" description="Acidic residues" evidence="7">
    <location>
        <begin position="1507"/>
        <end position="1516"/>
    </location>
</feature>
<dbReference type="InterPro" id="IPR029063">
    <property type="entry name" value="SAM-dependent_MTases_sf"/>
</dbReference>
<dbReference type="Pfam" id="PF00145">
    <property type="entry name" value="DNA_methylase"/>
    <property type="match status" value="1"/>
</dbReference>
<feature type="region of interest" description="Disordered" evidence="7">
    <location>
        <begin position="1467"/>
        <end position="1486"/>
    </location>
</feature>
<feature type="region of interest" description="Disordered" evidence="7">
    <location>
        <begin position="417"/>
        <end position="466"/>
    </location>
</feature>
<feature type="transmembrane region" description="Helical" evidence="8">
    <location>
        <begin position="1086"/>
        <end position="1106"/>
    </location>
</feature>
<dbReference type="GO" id="GO:0008168">
    <property type="term" value="F:methyltransferase activity"/>
    <property type="evidence" value="ECO:0007669"/>
    <property type="project" value="UniProtKB-KW"/>
</dbReference>
<dbReference type="InterPro" id="IPR027500">
    <property type="entry name" value="Ribosomal_eS1_euk"/>
</dbReference>
<keyword evidence="8" id="KW-0472">Membrane</keyword>